<keyword evidence="2" id="KW-1185">Reference proteome</keyword>
<protein>
    <submittedName>
        <fullName evidence="1">Uncharacterized protein</fullName>
    </submittedName>
</protein>
<dbReference type="EMBL" id="CAJZBQ010000046">
    <property type="protein sequence ID" value="CAG9328835.1"/>
    <property type="molecule type" value="Genomic_DNA"/>
</dbReference>
<dbReference type="AlphaFoldDB" id="A0AAU9JT96"/>
<organism evidence="1 2">
    <name type="scientific">Blepharisma stoltei</name>
    <dbReference type="NCBI Taxonomy" id="1481888"/>
    <lineage>
        <taxon>Eukaryota</taxon>
        <taxon>Sar</taxon>
        <taxon>Alveolata</taxon>
        <taxon>Ciliophora</taxon>
        <taxon>Postciliodesmatophora</taxon>
        <taxon>Heterotrichea</taxon>
        <taxon>Heterotrichida</taxon>
        <taxon>Blepharismidae</taxon>
        <taxon>Blepharisma</taxon>
    </lineage>
</organism>
<evidence type="ECO:0000313" key="2">
    <source>
        <dbReference type="Proteomes" id="UP001162131"/>
    </source>
</evidence>
<proteinExistence type="predicted"/>
<dbReference type="Proteomes" id="UP001162131">
    <property type="component" value="Unassembled WGS sequence"/>
</dbReference>
<evidence type="ECO:0000313" key="1">
    <source>
        <dbReference type="EMBL" id="CAG9328835.1"/>
    </source>
</evidence>
<name>A0AAU9JT96_9CILI</name>
<comment type="caution">
    <text evidence="1">The sequence shown here is derived from an EMBL/GenBank/DDBJ whole genome shotgun (WGS) entry which is preliminary data.</text>
</comment>
<accession>A0AAU9JT96</accession>
<sequence length="73" mass="8673">MGSGFIMVESLIENLLLKILSRQICLLAFVSRRVEPSPFRYARTWLKIYIPKCISFQWGLLFIRKMFLWKSST</sequence>
<gene>
    <name evidence="1" type="ORF">BSTOLATCC_MIC46825</name>
</gene>
<reference evidence="1" key="1">
    <citation type="submission" date="2021-09" db="EMBL/GenBank/DDBJ databases">
        <authorList>
            <consortium name="AG Swart"/>
            <person name="Singh M."/>
            <person name="Singh A."/>
            <person name="Seah K."/>
            <person name="Emmerich C."/>
        </authorList>
    </citation>
    <scope>NUCLEOTIDE SEQUENCE</scope>
    <source>
        <strain evidence="1">ATCC30299</strain>
    </source>
</reference>